<dbReference type="EMBL" id="CAMXCT020001511">
    <property type="protein sequence ID" value="CAL1144141.1"/>
    <property type="molecule type" value="Genomic_DNA"/>
</dbReference>
<dbReference type="EMBL" id="CAMXCT010001511">
    <property type="protein sequence ID" value="CAI3990766.1"/>
    <property type="molecule type" value="Genomic_DNA"/>
</dbReference>
<evidence type="ECO:0000313" key="2">
    <source>
        <dbReference type="EMBL" id="CAI3990766.1"/>
    </source>
</evidence>
<reference evidence="3" key="2">
    <citation type="submission" date="2024-04" db="EMBL/GenBank/DDBJ databases">
        <authorList>
            <person name="Chen Y."/>
            <person name="Shah S."/>
            <person name="Dougan E. K."/>
            <person name="Thang M."/>
            <person name="Chan C."/>
        </authorList>
    </citation>
    <scope>NUCLEOTIDE SEQUENCE [LARGE SCALE GENOMIC DNA]</scope>
</reference>
<feature type="region of interest" description="Disordered" evidence="1">
    <location>
        <begin position="1"/>
        <end position="188"/>
    </location>
</feature>
<feature type="compositionally biased region" description="Basic and acidic residues" evidence="1">
    <location>
        <begin position="176"/>
        <end position="186"/>
    </location>
</feature>
<sequence>MDHKRGKVEGYNKAGRPAGSGTTTQRRRDRIRAAARERDRLAAEGDQDAMALKAEKMAKKEKSIPVPEQPCQKAAASKKEFGPSAAQEEPLAKGKGNTKEEKPLPKGKGNHQEEKTLTKGKEAISEEEAKKDKPSYKDKLLAKETNTQEEKPLTKGTQQWKPKQATPSPMSPHSADWGRRSRKNEEPVQPTLEMRNNKKIAVDWHGVLVTGYGKQVTYNHYNNWWLDQLVSNGYEVHLLSFCGWKRSQLVKEWAWQEWSGWASVSFTWERTGPQGKSKWCLDNGITKIIDDNLEINRECQNDGIRVYPVLDQTLKRNSGKWKVKSWYADFATAVQEILKEDELPCKR</sequence>
<gene>
    <name evidence="2" type="ORF">C1SCF055_LOCUS17723</name>
</gene>
<name>A0A9P1CG37_9DINO</name>
<feature type="compositionally biased region" description="Basic and acidic residues" evidence="1">
    <location>
        <begin position="97"/>
        <end position="153"/>
    </location>
</feature>
<dbReference type="AlphaFoldDB" id="A0A9P1CG37"/>
<feature type="compositionally biased region" description="Basic and acidic residues" evidence="1">
    <location>
        <begin position="1"/>
        <end position="10"/>
    </location>
</feature>
<evidence type="ECO:0000256" key="1">
    <source>
        <dbReference type="SAM" id="MobiDB-lite"/>
    </source>
</evidence>
<feature type="compositionally biased region" description="Polar residues" evidence="1">
    <location>
        <begin position="155"/>
        <end position="168"/>
    </location>
</feature>
<feature type="compositionally biased region" description="Basic and acidic residues" evidence="1">
    <location>
        <begin position="31"/>
        <end position="43"/>
    </location>
</feature>
<dbReference type="EMBL" id="CAMXCT030001511">
    <property type="protein sequence ID" value="CAL4778078.1"/>
    <property type="molecule type" value="Genomic_DNA"/>
</dbReference>
<feature type="compositionally biased region" description="Basic and acidic residues" evidence="1">
    <location>
        <begin position="53"/>
        <end position="63"/>
    </location>
</feature>
<accession>A0A9P1CG37</accession>
<evidence type="ECO:0000313" key="3">
    <source>
        <dbReference type="EMBL" id="CAL1144141.1"/>
    </source>
</evidence>
<proteinExistence type="predicted"/>
<evidence type="ECO:0000313" key="4">
    <source>
        <dbReference type="Proteomes" id="UP001152797"/>
    </source>
</evidence>
<dbReference type="Proteomes" id="UP001152797">
    <property type="component" value="Unassembled WGS sequence"/>
</dbReference>
<reference evidence="2" key="1">
    <citation type="submission" date="2022-10" db="EMBL/GenBank/DDBJ databases">
        <authorList>
            <person name="Chen Y."/>
            <person name="Dougan E. K."/>
            <person name="Chan C."/>
            <person name="Rhodes N."/>
            <person name="Thang M."/>
        </authorList>
    </citation>
    <scope>NUCLEOTIDE SEQUENCE</scope>
</reference>
<comment type="caution">
    <text evidence="2">The sequence shown here is derived from an EMBL/GenBank/DDBJ whole genome shotgun (WGS) entry which is preliminary data.</text>
</comment>
<organism evidence="2">
    <name type="scientific">Cladocopium goreaui</name>
    <dbReference type="NCBI Taxonomy" id="2562237"/>
    <lineage>
        <taxon>Eukaryota</taxon>
        <taxon>Sar</taxon>
        <taxon>Alveolata</taxon>
        <taxon>Dinophyceae</taxon>
        <taxon>Suessiales</taxon>
        <taxon>Symbiodiniaceae</taxon>
        <taxon>Cladocopium</taxon>
    </lineage>
</organism>
<protein>
    <submittedName>
        <fullName evidence="2">Uncharacterized protein</fullName>
    </submittedName>
</protein>
<keyword evidence="4" id="KW-1185">Reference proteome</keyword>